<dbReference type="EMBL" id="AOJE01000010">
    <property type="protein sequence ID" value="ELZ42871.1"/>
    <property type="molecule type" value="Genomic_DNA"/>
</dbReference>
<dbReference type="eggNOG" id="arCOG04755">
    <property type="taxonomic scope" value="Archaea"/>
</dbReference>
<dbReference type="STRING" id="1227484.C471_02725"/>
<dbReference type="PATRIC" id="fig|1227484.4.peg.559"/>
<dbReference type="PANTHER" id="PTHR31876">
    <property type="entry name" value="COV-LIKE PROTEIN 1"/>
    <property type="match status" value="1"/>
</dbReference>
<proteinExistence type="predicted"/>
<keyword evidence="1" id="KW-0472">Membrane</keyword>
<keyword evidence="3" id="KW-1185">Reference proteome</keyword>
<evidence type="ECO:0008006" key="4">
    <source>
        <dbReference type="Google" id="ProtNLM"/>
    </source>
</evidence>
<dbReference type="AlphaFoldDB" id="M0E508"/>
<dbReference type="InterPro" id="IPR007462">
    <property type="entry name" value="COV1-like"/>
</dbReference>
<evidence type="ECO:0000313" key="2">
    <source>
        <dbReference type="EMBL" id="ELZ42871.1"/>
    </source>
</evidence>
<comment type="caution">
    <text evidence="2">The sequence shown here is derived from an EMBL/GenBank/DDBJ whole genome shotgun (WGS) entry which is preliminary data.</text>
</comment>
<sequence length="282" mass="30679">MSSPDDSKSSQVATRAKQTGQSLYSRAYNSLITGVAIMIPVIVTLYIVSIAIGFVRNALDPLIRILRWAGVIQRIESGGFVQLLIEIGIYADVVAFVSELIAIAVLVLVIAIVGVVGRNHYGQRVVDVFDLMLSSIPGVGTVYKSFRRMGDVVLDEQGDKFQEVKLVQCFEENVYVLGFKTGDAPVTIEDSTDHEEMVSMFLPLAPNPVTGGLLTYIPQSDVYDIDMTIEEGVQSILTSGVATDKGASGTLNIGLEDLQSSQRYQDIRSAVVTTDYDDDDIE</sequence>
<organism evidence="2 3">
    <name type="scientific">Halorubrum saccharovorum DSM 1137</name>
    <dbReference type="NCBI Taxonomy" id="1227484"/>
    <lineage>
        <taxon>Archaea</taxon>
        <taxon>Methanobacteriati</taxon>
        <taxon>Methanobacteriota</taxon>
        <taxon>Stenosarchaea group</taxon>
        <taxon>Halobacteria</taxon>
        <taxon>Halobacteriales</taxon>
        <taxon>Haloferacaceae</taxon>
        <taxon>Halorubrum</taxon>
    </lineage>
</organism>
<evidence type="ECO:0000313" key="3">
    <source>
        <dbReference type="Proteomes" id="UP000011514"/>
    </source>
</evidence>
<dbReference type="Pfam" id="PF04367">
    <property type="entry name" value="DUF502"/>
    <property type="match status" value="1"/>
</dbReference>
<gene>
    <name evidence="2" type="ORF">C471_02725</name>
</gene>
<dbReference type="RefSeq" id="WP_004046435.1">
    <property type="nucleotide sequence ID" value="NZ_AOJE01000010.1"/>
</dbReference>
<keyword evidence="1" id="KW-1133">Transmembrane helix</keyword>
<reference evidence="2 3" key="1">
    <citation type="journal article" date="2014" name="PLoS Genet.">
        <title>Phylogenetically driven sequencing of extremely halophilic archaea reveals strategies for static and dynamic osmo-response.</title>
        <authorList>
            <person name="Becker E.A."/>
            <person name="Seitzer P.M."/>
            <person name="Tritt A."/>
            <person name="Larsen D."/>
            <person name="Krusor M."/>
            <person name="Yao A.I."/>
            <person name="Wu D."/>
            <person name="Madern D."/>
            <person name="Eisen J.A."/>
            <person name="Darling A.E."/>
            <person name="Facciotti M.T."/>
        </authorList>
    </citation>
    <scope>NUCLEOTIDE SEQUENCE [LARGE SCALE GENOMIC DNA]</scope>
    <source>
        <strain evidence="2 3">DSM 1137</strain>
    </source>
</reference>
<dbReference type="PANTHER" id="PTHR31876:SF26">
    <property type="entry name" value="PROTEIN LIKE COV 2"/>
    <property type="match status" value="1"/>
</dbReference>
<evidence type="ECO:0000256" key="1">
    <source>
        <dbReference type="SAM" id="Phobius"/>
    </source>
</evidence>
<feature type="transmembrane region" description="Helical" evidence="1">
    <location>
        <begin position="31"/>
        <end position="55"/>
    </location>
</feature>
<dbReference type="Proteomes" id="UP000011514">
    <property type="component" value="Unassembled WGS sequence"/>
</dbReference>
<name>M0E508_9EURY</name>
<accession>M0E508</accession>
<feature type="transmembrane region" description="Helical" evidence="1">
    <location>
        <begin position="93"/>
        <end position="116"/>
    </location>
</feature>
<protein>
    <recommendedName>
        <fullName evidence="4">DUF502 domain-containing protein</fullName>
    </recommendedName>
</protein>
<dbReference type="OrthoDB" id="51558at2157"/>
<keyword evidence="1" id="KW-0812">Transmembrane</keyword>